<accession>A0A0D2JPE7</accession>
<dbReference type="RefSeq" id="XP_016626462.1">
    <property type="nucleotide sequence ID" value="XM_016782434.1"/>
</dbReference>
<name>A0A0D2JPE7_9EURO</name>
<reference evidence="3 4" key="1">
    <citation type="submission" date="2015-01" db="EMBL/GenBank/DDBJ databases">
        <title>The Genome Sequence of Fonsecaea multimorphosa CBS 102226.</title>
        <authorList>
            <consortium name="The Broad Institute Genomics Platform"/>
            <person name="Cuomo C."/>
            <person name="de Hoog S."/>
            <person name="Gorbushina A."/>
            <person name="Stielow B."/>
            <person name="Teixiera M."/>
            <person name="Abouelleil A."/>
            <person name="Chapman S.B."/>
            <person name="Priest M."/>
            <person name="Young S.K."/>
            <person name="Wortman J."/>
            <person name="Nusbaum C."/>
            <person name="Birren B."/>
        </authorList>
    </citation>
    <scope>NUCLEOTIDE SEQUENCE [LARGE SCALE GENOMIC DNA]</scope>
    <source>
        <strain evidence="3 4">CBS 102226</strain>
    </source>
</reference>
<evidence type="ECO:0008006" key="5">
    <source>
        <dbReference type="Google" id="ProtNLM"/>
    </source>
</evidence>
<dbReference type="VEuPathDB" id="FungiDB:Z520_11947"/>
<keyword evidence="4" id="KW-1185">Reference proteome</keyword>
<dbReference type="EMBL" id="KN848106">
    <property type="protein sequence ID" value="KIX92339.1"/>
    <property type="molecule type" value="Genomic_DNA"/>
</dbReference>
<evidence type="ECO:0000313" key="4">
    <source>
        <dbReference type="Proteomes" id="UP000053411"/>
    </source>
</evidence>
<dbReference type="STRING" id="1442371.A0A0D2JPE7"/>
<feature type="region of interest" description="Disordered" evidence="1">
    <location>
        <begin position="77"/>
        <end position="123"/>
    </location>
</feature>
<gene>
    <name evidence="3" type="ORF">Z520_11947</name>
</gene>
<protein>
    <recommendedName>
        <fullName evidence="5">DUF4396 domain-containing protein</fullName>
    </recommendedName>
</protein>
<evidence type="ECO:0000256" key="2">
    <source>
        <dbReference type="SAM" id="Phobius"/>
    </source>
</evidence>
<keyword evidence="2" id="KW-0472">Membrane</keyword>
<sequence length="180" mass="19827">MAPDSYHQPVSLIVLSSISIGVAALAALWILVDIVHRRGWKSMMLIMIPVYTINALYIWPITVGVYLKYGRAAQPRHERSASDSSTLNESLTPQPGRNPSDGTREMKKEESAKDDPDHGERCHHSGERPIFATATIAVCLCGAACVLGDIVGEWLVYGTEARIGAPGRLLWTEFLVKENR</sequence>
<dbReference type="Proteomes" id="UP000053411">
    <property type="component" value="Unassembled WGS sequence"/>
</dbReference>
<evidence type="ECO:0000313" key="3">
    <source>
        <dbReference type="EMBL" id="KIX92339.1"/>
    </source>
</evidence>
<feature type="compositionally biased region" description="Polar residues" evidence="1">
    <location>
        <begin position="82"/>
        <end position="101"/>
    </location>
</feature>
<dbReference type="OrthoDB" id="5398702at2759"/>
<proteinExistence type="predicted"/>
<keyword evidence="2" id="KW-1133">Transmembrane helix</keyword>
<organism evidence="3 4">
    <name type="scientific">Fonsecaea multimorphosa CBS 102226</name>
    <dbReference type="NCBI Taxonomy" id="1442371"/>
    <lineage>
        <taxon>Eukaryota</taxon>
        <taxon>Fungi</taxon>
        <taxon>Dikarya</taxon>
        <taxon>Ascomycota</taxon>
        <taxon>Pezizomycotina</taxon>
        <taxon>Eurotiomycetes</taxon>
        <taxon>Chaetothyriomycetidae</taxon>
        <taxon>Chaetothyriales</taxon>
        <taxon>Herpotrichiellaceae</taxon>
        <taxon>Fonsecaea</taxon>
    </lineage>
</organism>
<feature type="transmembrane region" description="Helical" evidence="2">
    <location>
        <begin position="12"/>
        <end position="32"/>
    </location>
</feature>
<dbReference type="GeneID" id="27717693"/>
<keyword evidence="2" id="KW-0812">Transmembrane</keyword>
<dbReference type="AlphaFoldDB" id="A0A0D2JPE7"/>
<feature type="transmembrane region" description="Helical" evidence="2">
    <location>
        <begin position="44"/>
        <end position="67"/>
    </location>
</feature>
<feature type="compositionally biased region" description="Basic and acidic residues" evidence="1">
    <location>
        <begin position="102"/>
        <end position="123"/>
    </location>
</feature>
<evidence type="ECO:0000256" key="1">
    <source>
        <dbReference type="SAM" id="MobiDB-lite"/>
    </source>
</evidence>